<dbReference type="SMART" id="SM00849">
    <property type="entry name" value="Lactamase_B"/>
    <property type="match status" value="1"/>
</dbReference>
<evidence type="ECO:0000259" key="1">
    <source>
        <dbReference type="SMART" id="SM00849"/>
    </source>
</evidence>
<evidence type="ECO:0000313" key="2">
    <source>
        <dbReference type="EMBL" id="SHI09240.1"/>
    </source>
</evidence>
<sequence>MSTEMFQELLPKFFFIPGEHQGRYPYCNGLLIDSDLKVIVDAGFGQSRREAILETGHVDVIINTHFHLDHAFGNKCFPDARVWAHVLDAPALRSQKEFLVYTGLNRNPKFPEGYPFPNAMLGRVVERELVDGETLDFGDIVLQVLHTPGHTPGHISLYEPKERILFSGDIDLSPFGPWYGNASSSIEEFSASIRRLIELNPKVMLTSHSGMVTDNIQERLREYAEKLDQRDEKILQNLRVPLSKQELMEMKIIYKRYPEPQSLYQYFEEVMVEKHLRRLIRLGKISFEPNQKYKAYA</sequence>
<dbReference type="Gene3D" id="3.60.15.10">
    <property type="entry name" value="Ribonuclease Z/Hydroxyacylglutathione hydrolase-like"/>
    <property type="match status" value="1"/>
</dbReference>
<feature type="domain" description="Metallo-beta-lactamase" evidence="1">
    <location>
        <begin position="26"/>
        <end position="208"/>
    </location>
</feature>
<dbReference type="STRING" id="1121420.SAMN02746098_02405"/>
<dbReference type="InterPro" id="IPR001279">
    <property type="entry name" value="Metallo-B-lactamas"/>
</dbReference>
<dbReference type="Pfam" id="PF00753">
    <property type="entry name" value="Lactamase_B"/>
    <property type="match status" value="1"/>
</dbReference>
<organism evidence="2 3">
    <name type="scientific">Desulfosporosinus lacus DSM 15449</name>
    <dbReference type="NCBI Taxonomy" id="1121420"/>
    <lineage>
        <taxon>Bacteria</taxon>
        <taxon>Bacillati</taxon>
        <taxon>Bacillota</taxon>
        <taxon>Clostridia</taxon>
        <taxon>Eubacteriales</taxon>
        <taxon>Desulfitobacteriaceae</taxon>
        <taxon>Desulfosporosinus</taxon>
    </lineage>
</organism>
<dbReference type="AlphaFoldDB" id="A0A1M5YAY1"/>
<accession>A0A1M5YAY1</accession>
<evidence type="ECO:0000313" key="3">
    <source>
        <dbReference type="Proteomes" id="UP000183954"/>
    </source>
</evidence>
<dbReference type="SUPFAM" id="SSF56281">
    <property type="entry name" value="Metallo-hydrolase/oxidoreductase"/>
    <property type="match status" value="1"/>
</dbReference>
<dbReference type="EMBL" id="FQXJ01000007">
    <property type="protein sequence ID" value="SHI09240.1"/>
    <property type="molecule type" value="Genomic_DNA"/>
</dbReference>
<proteinExistence type="predicted"/>
<dbReference type="RefSeq" id="WP_084110264.1">
    <property type="nucleotide sequence ID" value="NZ_FQXJ01000007.1"/>
</dbReference>
<name>A0A1M5YAY1_9FIRM</name>
<reference evidence="3" key="1">
    <citation type="submission" date="2016-11" db="EMBL/GenBank/DDBJ databases">
        <authorList>
            <person name="Varghese N."/>
            <person name="Submissions S."/>
        </authorList>
    </citation>
    <scope>NUCLEOTIDE SEQUENCE [LARGE SCALE GENOMIC DNA]</scope>
    <source>
        <strain evidence="3">DSM 15449</strain>
    </source>
</reference>
<keyword evidence="3" id="KW-1185">Reference proteome</keyword>
<dbReference type="PANTHER" id="PTHR42951:SF4">
    <property type="entry name" value="ACYL-COENZYME A THIOESTERASE MBLAC2"/>
    <property type="match status" value="1"/>
</dbReference>
<protein>
    <submittedName>
        <fullName evidence="2">Glyoxylase, beta-lactamase superfamily II</fullName>
    </submittedName>
</protein>
<gene>
    <name evidence="2" type="ORF">SAMN02746098_02405</name>
</gene>
<dbReference type="InterPro" id="IPR036866">
    <property type="entry name" value="RibonucZ/Hydroxyglut_hydro"/>
</dbReference>
<dbReference type="InterPro" id="IPR050855">
    <property type="entry name" value="NDM-1-like"/>
</dbReference>
<dbReference type="PANTHER" id="PTHR42951">
    <property type="entry name" value="METALLO-BETA-LACTAMASE DOMAIN-CONTAINING"/>
    <property type="match status" value="1"/>
</dbReference>
<dbReference type="Proteomes" id="UP000183954">
    <property type="component" value="Unassembled WGS sequence"/>
</dbReference>